<dbReference type="Gene3D" id="3.30.1330.60">
    <property type="entry name" value="OmpA-like domain"/>
    <property type="match status" value="1"/>
</dbReference>
<gene>
    <name evidence="3" type="ORF">BacF7301_15625</name>
</gene>
<name>A0A6H0KQN5_9BACE</name>
<keyword evidence="4" id="KW-1185">Reference proteome</keyword>
<accession>A0A6H0KQN5</accession>
<dbReference type="KEGG" id="bfc:BacF7301_15625"/>
<dbReference type="InterPro" id="IPR011990">
    <property type="entry name" value="TPR-like_helical_dom_sf"/>
</dbReference>
<dbReference type="RefSeq" id="WP_167964221.1">
    <property type="nucleotide sequence ID" value="NZ_CP050831.1"/>
</dbReference>
<evidence type="ECO:0000313" key="3">
    <source>
        <dbReference type="EMBL" id="QIU95493.1"/>
    </source>
</evidence>
<sequence length="438" mass="48956">MKKKLIYVVLCLTMALPVAAQKYYNGAIGITDVSLWQQGESLYIDMQIDMRNLKVDNDRTLTLTPMLVSADRNLVLPEIIINGRRRQKAYVRSMALNSETNLGVPSNKKEVLSYTQVIPYQPWMENASLALEENLCGCGGHQEVLAQEPIPNEISTEIKRLSALHPILSHIQLPADRLEVRSKQYEAHLEFPVNKAVILPDYMDNKSELQNIQKMLSETLNDKGLNVKGIYIEGFASPEGALRLNEQLSVKRAEALKNYLSVQGQIPAGLCHVSFGGENWDGLLKALESSTLKEKATLLDIIEHTPDIALRKQKLKNVNGGAPYRVMLRELYPALRKVNCRVDYTTDITVAAQADAEDTNLNMAADALSARNLPAARQYLDKSNPQTAEYANNNGAYYLLDGQPEQAIAEFNKAIQKGSEAARNNLAEMEKVMKMRKK</sequence>
<dbReference type="EMBL" id="CP050831">
    <property type="protein sequence ID" value="QIU95493.1"/>
    <property type="molecule type" value="Genomic_DNA"/>
</dbReference>
<feature type="domain" description="DUF3868" evidence="2">
    <location>
        <begin position="7"/>
        <end position="101"/>
    </location>
</feature>
<proteinExistence type="predicted"/>
<dbReference type="InterPro" id="IPR024480">
    <property type="entry name" value="DUF3868"/>
</dbReference>
<feature type="chain" id="PRO_5026284634" evidence="1">
    <location>
        <begin position="21"/>
        <end position="438"/>
    </location>
</feature>
<reference evidence="3 4" key="1">
    <citation type="submission" date="2020-03" db="EMBL/GenBank/DDBJ databases">
        <title>Genomic analysis of Bacteroides faecium CBA7301.</title>
        <authorList>
            <person name="Kim J."/>
            <person name="Roh S.W."/>
        </authorList>
    </citation>
    <scope>NUCLEOTIDE SEQUENCE [LARGE SCALE GENOMIC DNA]</scope>
    <source>
        <strain evidence="3 4">CBA7301</strain>
    </source>
</reference>
<protein>
    <submittedName>
        <fullName evidence="3">DUF3868 domain-containing protein</fullName>
    </submittedName>
</protein>
<evidence type="ECO:0000313" key="4">
    <source>
        <dbReference type="Proteomes" id="UP000501780"/>
    </source>
</evidence>
<dbReference type="AlphaFoldDB" id="A0A6H0KQN5"/>
<organism evidence="3 4">
    <name type="scientific">Bacteroides faecium</name>
    <dbReference type="NCBI Taxonomy" id="2715212"/>
    <lineage>
        <taxon>Bacteria</taxon>
        <taxon>Pseudomonadati</taxon>
        <taxon>Bacteroidota</taxon>
        <taxon>Bacteroidia</taxon>
        <taxon>Bacteroidales</taxon>
        <taxon>Bacteroidaceae</taxon>
        <taxon>Bacteroides</taxon>
    </lineage>
</organism>
<dbReference type="SUPFAM" id="SSF103088">
    <property type="entry name" value="OmpA-like"/>
    <property type="match status" value="1"/>
</dbReference>
<evidence type="ECO:0000256" key="1">
    <source>
        <dbReference type="SAM" id="SignalP"/>
    </source>
</evidence>
<dbReference type="Pfam" id="PF12984">
    <property type="entry name" value="DUF3868"/>
    <property type="match status" value="1"/>
</dbReference>
<evidence type="ECO:0000259" key="2">
    <source>
        <dbReference type="Pfam" id="PF12984"/>
    </source>
</evidence>
<dbReference type="Proteomes" id="UP000501780">
    <property type="component" value="Chromosome"/>
</dbReference>
<feature type="signal peptide" evidence="1">
    <location>
        <begin position="1"/>
        <end position="20"/>
    </location>
</feature>
<keyword evidence="1" id="KW-0732">Signal</keyword>
<dbReference type="InterPro" id="IPR036737">
    <property type="entry name" value="OmpA-like_sf"/>
</dbReference>
<dbReference type="Gene3D" id="1.25.40.10">
    <property type="entry name" value="Tetratricopeptide repeat domain"/>
    <property type="match status" value="1"/>
</dbReference>